<keyword evidence="1" id="KW-0812">Transmembrane</keyword>
<feature type="transmembrane region" description="Helical" evidence="1">
    <location>
        <begin position="118"/>
        <end position="141"/>
    </location>
</feature>
<name>A0AAE3DUR9_9FIRM</name>
<feature type="transmembrane region" description="Helical" evidence="1">
    <location>
        <begin position="50"/>
        <end position="72"/>
    </location>
</feature>
<dbReference type="EMBL" id="JAJEPR010000037">
    <property type="protein sequence ID" value="MCC2191076.1"/>
    <property type="molecule type" value="Genomic_DNA"/>
</dbReference>
<organism evidence="2 3">
    <name type="scientific">Fusicatenibacter faecihominis</name>
    <dbReference type="NCBI Taxonomy" id="2881276"/>
    <lineage>
        <taxon>Bacteria</taxon>
        <taxon>Bacillati</taxon>
        <taxon>Bacillota</taxon>
        <taxon>Clostridia</taxon>
        <taxon>Lachnospirales</taxon>
        <taxon>Lachnospiraceae</taxon>
        <taxon>Fusicatenibacter</taxon>
    </lineage>
</organism>
<dbReference type="Pfam" id="PF11188">
    <property type="entry name" value="DUF2975"/>
    <property type="match status" value="1"/>
</dbReference>
<feature type="transmembrane region" description="Helical" evidence="1">
    <location>
        <begin position="12"/>
        <end position="30"/>
    </location>
</feature>
<keyword evidence="1" id="KW-0472">Membrane</keyword>
<reference evidence="2 3" key="1">
    <citation type="submission" date="2021-10" db="EMBL/GenBank/DDBJ databases">
        <title>Anaerobic single-cell dispensing facilitates the cultivation of human gut bacteria.</title>
        <authorList>
            <person name="Afrizal A."/>
        </authorList>
    </citation>
    <scope>NUCLEOTIDE SEQUENCE [LARGE SCALE GENOMIC DNA]</scope>
    <source>
        <strain evidence="2 3">CLA-AA-H277</strain>
    </source>
</reference>
<feature type="transmembrane region" description="Helical" evidence="1">
    <location>
        <begin position="92"/>
        <end position="112"/>
    </location>
</feature>
<comment type="caution">
    <text evidence="2">The sequence shown here is derived from an EMBL/GenBank/DDBJ whole genome shotgun (WGS) entry which is preliminary data.</text>
</comment>
<evidence type="ECO:0000256" key="1">
    <source>
        <dbReference type="SAM" id="Phobius"/>
    </source>
</evidence>
<dbReference type="RefSeq" id="WP_227616049.1">
    <property type="nucleotide sequence ID" value="NZ_JAJEPR010000037.1"/>
</dbReference>
<evidence type="ECO:0000313" key="2">
    <source>
        <dbReference type="EMBL" id="MCC2191076.1"/>
    </source>
</evidence>
<dbReference type="AlphaFoldDB" id="A0AAE3DUR9"/>
<keyword evidence="1" id="KW-1133">Transmembrane helix</keyword>
<keyword evidence="3" id="KW-1185">Reference proteome</keyword>
<sequence>MDQKTLARWLKAVIIGIGICGLVVFLWLVPFMGKSVLEGYPEFGSWYLPWLIFLEISGLPCFGVLYLGWRIAGNIGQDRSFSMENASFLKKIAYCTAGDTVYFFIGSIALWLCGMSHPGVVLASLVIDFVGIAVSVAAAGLSHLVEKAAKLQEESELTI</sequence>
<evidence type="ECO:0000313" key="3">
    <source>
        <dbReference type="Proteomes" id="UP001197875"/>
    </source>
</evidence>
<protein>
    <submittedName>
        <fullName evidence="2">DUF2975 domain-containing protein</fullName>
    </submittedName>
</protein>
<proteinExistence type="predicted"/>
<dbReference type="Proteomes" id="UP001197875">
    <property type="component" value="Unassembled WGS sequence"/>
</dbReference>
<dbReference type="InterPro" id="IPR021354">
    <property type="entry name" value="DUF2975"/>
</dbReference>
<accession>A0AAE3DUR9</accession>
<gene>
    <name evidence="2" type="ORF">LKD71_14960</name>
</gene>